<protein>
    <submittedName>
        <fullName evidence="2 3">Transglycosylase SLT domain-containing protein</fullName>
    </submittedName>
</protein>
<dbReference type="AlphaFoldDB" id="A0A084WIH4"/>
<dbReference type="Proteomes" id="UP000030765">
    <property type="component" value="Unassembled WGS sequence"/>
</dbReference>
<name>A0A084WIH4_ANOSI</name>
<accession>A0A084WIH4</accession>
<evidence type="ECO:0000313" key="3">
    <source>
        <dbReference type="EnsemblMetazoa" id="ASIC018061-PA"/>
    </source>
</evidence>
<gene>
    <name evidence="2" type="ORF">ZHAS_00018061</name>
</gene>
<dbReference type="EnsemblMetazoa" id="ASIC018061-RA">
    <property type="protein sequence ID" value="ASIC018061-PA"/>
    <property type="gene ID" value="ASIC018061"/>
</dbReference>
<keyword evidence="4" id="KW-1185">Reference proteome</keyword>
<proteinExistence type="predicted"/>
<evidence type="ECO:0000313" key="2">
    <source>
        <dbReference type="EMBL" id="KFB50018.1"/>
    </source>
</evidence>
<evidence type="ECO:0000256" key="1">
    <source>
        <dbReference type="SAM" id="MobiDB-lite"/>
    </source>
</evidence>
<sequence>MTPSGVPGGGARVSARSYPSAPARHLFSRFENVFLHQNPKKTCRTSDPAQSRSV</sequence>
<evidence type="ECO:0000313" key="4">
    <source>
        <dbReference type="Proteomes" id="UP000030765"/>
    </source>
</evidence>
<reference evidence="3" key="2">
    <citation type="submission" date="2020-05" db="UniProtKB">
        <authorList>
            <consortium name="EnsemblMetazoa"/>
        </authorList>
    </citation>
    <scope>IDENTIFICATION</scope>
</reference>
<dbReference type="VEuPathDB" id="VectorBase:ASIC018061"/>
<feature type="compositionally biased region" description="Gly residues" evidence="1">
    <location>
        <begin position="1"/>
        <end position="11"/>
    </location>
</feature>
<dbReference type="EMBL" id="ATLV01023932">
    <property type="status" value="NOT_ANNOTATED_CDS"/>
    <property type="molecule type" value="Genomic_DNA"/>
</dbReference>
<reference evidence="2 4" key="1">
    <citation type="journal article" date="2014" name="BMC Genomics">
        <title>Genome sequence of Anopheles sinensis provides insight into genetics basis of mosquito competence for malaria parasites.</title>
        <authorList>
            <person name="Zhou D."/>
            <person name="Zhang D."/>
            <person name="Ding G."/>
            <person name="Shi L."/>
            <person name="Hou Q."/>
            <person name="Ye Y."/>
            <person name="Xu Y."/>
            <person name="Zhou H."/>
            <person name="Xiong C."/>
            <person name="Li S."/>
            <person name="Yu J."/>
            <person name="Hong S."/>
            <person name="Yu X."/>
            <person name="Zou P."/>
            <person name="Chen C."/>
            <person name="Chang X."/>
            <person name="Wang W."/>
            <person name="Lv Y."/>
            <person name="Sun Y."/>
            <person name="Ma L."/>
            <person name="Shen B."/>
            <person name="Zhu C."/>
        </authorList>
    </citation>
    <scope>NUCLEOTIDE SEQUENCE [LARGE SCALE GENOMIC DNA]</scope>
</reference>
<dbReference type="EMBL" id="KE525347">
    <property type="protein sequence ID" value="KFB50018.1"/>
    <property type="molecule type" value="Genomic_DNA"/>
</dbReference>
<feature type="region of interest" description="Disordered" evidence="1">
    <location>
        <begin position="1"/>
        <end position="20"/>
    </location>
</feature>
<organism evidence="2">
    <name type="scientific">Anopheles sinensis</name>
    <name type="common">Mosquito</name>
    <dbReference type="NCBI Taxonomy" id="74873"/>
    <lineage>
        <taxon>Eukaryota</taxon>
        <taxon>Metazoa</taxon>
        <taxon>Ecdysozoa</taxon>
        <taxon>Arthropoda</taxon>
        <taxon>Hexapoda</taxon>
        <taxon>Insecta</taxon>
        <taxon>Pterygota</taxon>
        <taxon>Neoptera</taxon>
        <taxon>Endopterygota</taxon>
        <taxon>Diptera</taxon>
        <taxon>Nematocera</taxon>
        <taxon>Culicoidea</taxon>
        <taxon>Culicidae</taxon>
        <taxon>Anophelinae</taxon>
        <taxon>Anopheles</taxon>
    </lineage>
</organism>